<dbReference type="EMBL" id="BAAAJK010000027">
    <property type="protein sequence ID" value="GAA1394983.1"/>
    <property type="molecule type" value="Genomic_DNA"/>
</dbReference>
<reference evidence="2 3" key="1">
    <citation type="journal article" date="2019" name="Int. J. Syst. Evol. Microbiol.">
        <title>The Global Catalogue of Microorganisms (GCM) 10K type strain sequencing project: providing services to taxonomists for standard genome sequencing and annotation.</title>
        <authorList>
            <consortium name="The Broad Institute Genomics Platform"/>
            <consortium name="The Broad Institute Genome Sequencing Center for Infectious Disease"/>
            <person name="Wu L."/>
            <person name="Ma J."/>
        </authorList>
    </citation>
    <scope>NUCLEOTIDE SEQUENCE [LARGE SCALE GENOMIC DNA]</scope>
    <source>
        <strain evidence="2 3">JCM 11896</strain>
    </source>
</reference>
<dbReference type="SUPFAM" id="SSF109604">
    <property type="entry name" value="HD-domain/PDEase-like"/>
    <property type="match status" value="1"/>
</dbReference>
<feature type="domain" description="HD" evidence="1">
    <location>
        <begin position="26"/>
        <end position="118"/>
    </location>
</feature>
<evidence type="ECO:0000259" key="1">
    <source>
        <dbReference type="Pfam" id="PF01966"/>
    </source>
</evidence>
<keyword evidence="3" id="KW-1185">Reference proteome</keyword>
<evidence type="ECO:0000313" key="2">
    <source>
        <dbReference type="EMBL" id="GAA1394983.1"/>
    </source>
</evidence>
<evidence type="ECO:0000313" key="3">
    <source>
        <dbReference type="Proteomes" id="UP001501414"/>
    </source>
</evidence>
<dbReference type="PANTHER" id="PTHR35569">
    <property type="entry name" value="CYANAMIDE HYDRATASE DDI2-RELATED"/>
    <property type="match status" value="1"/>
</dbReference>
<dbReference type="InterPro" id="IPR006674">
    <property type="entry name" value="HD_domain"/>
</dbReference>
<name>A0ABN1Y3A7_9PSEU</name>
<proteinExistence type="predicted"/>
<dbReference type="Gene3D" id="1.10.3210.10">
    <property type="entry name" value="Hypothetical protein af1432"/>
    <property type="match status" value="1"/>
</dbReference>
<sequence length="209" mass="22907">MISVPDTPTARAAADLARTLAPPFLLHHSHRTYLFGALVVDEDLDHEAAFVAAMIHDLGLTGEHCSAEHEFGRVGADLAARMLEARGWEHDRIRLVEQAILRHTELDRQQDPTLRLVQAGAALDVAGLAQELIDDDALAAVLGRHPRDGFPTAMRADYLDEIDRHPTGAFARLEDAVRLSELFAANPIDRRTAVTEMQLSGPHPADPAR</sequence>
<dbReference type="Pfam" id="PF01966">
    <property type="entry name" value="HD"/>
    <property type="match status" value="1"/>
</dbReference>
<comment type="caution">
    <text evidence="2">The sequence shown here is derived from an EMBL/GenBank/DDBJ whole genome shotgun (WGS) entry which is preliminary data.</text>
</comment>
<organism evidence="2 3">
    <name type="scientific">Pseudonocardia kongjuensis</name>
    <dbReference type="NCBI Taxonomy" id="102227"/>
    <lineage>
        <taxon>Bacteria</taxon>
        <taxon>Bacillati</taxon>
        <taxon>Actinomycetota</taxon>
        <taxon>Actinomycetes</taxon>
        <taxon>Pseudonocardiales</taxon>
        <taxon>Pseudonocardiaceae</taxon>
        <taxon>Pseudonocardia</taxon>
    </lineage>
</organism>
<dbReference type="Proteomes" id="UP001501414">
    <property type="component" value="Unassembled WGS sequence"/>
</dbReference>
<protein>
    <submittedName>
        <fullName evidence="2">HD domain-containing protein</fullName>
    </submittedName>
</protein>
<gene>
    <name evidence="2" type="ORF">GCM10009613_43960</name>
</gene>
<dbReference type="PANTHER" id="PTHR35569:SF1">
    <property type="entry name" value="CYANAMIDE HYDRATASE DDI2-RELATED"/>
    <property type="match status" value="1"/>
</dbReference>
<dbReference type="RefSeq" id="WP_344025498.1">
    <property type="nucleotide sequence ID" value="NZ_BAAAJK010000027.1"/>
</dbReference>
<accession>A0ABN1Y3A7</accession>